<gene>
    <name evidence="2" type="ORF">G6034_16195</name>
</gene>
<keyword evidence="3" id="KW-1185">Reference proteome</keyword>
<dbReference type="AlphaFoldDB" id="A0A7Y7IJS8"/>
<comment type="caution">
    <text evidence="2">The sequence shown here is derived from an EMBL/GenBank/DDBJ whole genome shotgun (WGS) entry which is preliminary data.</text>
</comment>
<name>A0A7Y7IJS8_9MICC</name>
<dbReference type="EMBL" id="JAAMFM010000031">
    <property type="protein sequence ID" value="NVM96420.1"/>
    <property type="molecule type" value="Genomic_DNA"/>
</dbReference>
<keyword evidence="1" id="KW-1133">Transmembrane helix</keyword>
<proteinExistence type="predicted"/>
<evidence type="ECO:0000256" key="1">
    <source>
        <dbReference type="SAM" id="Phobius"/>
    </source>
</evidence>
<dbReference type="Proteomes" id="UP000543556">
    <property type="component" value="Unassembled WGS sequence"/>
</dbReference>
<evidence type="ECO:0000313" key="3">
    <source>
        <dbReference type="Proteomes" id="UP000543556"/>
    </source>
</evidence>
<reference evidence="2 3" key="1">
    <citation type="submission" date="2020-02" db="EMBL/GenBank/DDBJ databases">
        <title>Genome sequence of strain AETb3-4.</title>
        <authorList>
            <person name="Gao J."/>
            <person name="Zhang X."/>
        </authorList>
    </citation>
    <scope>NUCLEOTIDE SEQUENCE [LARGE SCALE GENOMIC DNA]</scope>
    <source>
        <strain evidence="2 3">AETb3-4</strain>
    </source>
</reference>
<sequence length="81" mass="8062">MVLGLGALAPWPLLQAALGIGSSSKKRWVRSLLSFGKAVACVALAVTALSFAVGGSTHAGTSTRNARATILSLPGAQPCTG</sequence>
<keyword evidence="1" id="KW-0472">Membrane</keyword>
<keyword evidence="1" id="KW-0812">Transmembrane</keyword>
<accession>A0A7Y7IJS8</accession>
<feature type="transmembrane region" description="Helical" evidence="1">
    <location>
        <begin position="35"/>
        <end position="54"/>
    </location>
</feature>
<organism evidence="2 3">
    <name type="scientific">Arthrobacter wenxiniae</name>
    <dbReference type="NCBI Taxonomy" id="2713570"/>
    <lineage>
        <taxon>Bacteria</taxon>
        <taxon>Bacillati</taxon>
        <taxon>Actinomycetota</taxon>
        <taxon>Actinomycetes</taxon>
        <taxon>Micrococcales</taxon>
        <taxon>Micrococcaceae</taxon>
        <taxon>Arthrobacter</taxon>
    </lineage>
</organism>
<protein>
    <submittedName>
        <fullName evidence="2">Uncharacterized protein</fullName>
    </submittedName>
</protein>
<evidence type="ECO:0000313" key="2">
    <source>
        <dbReference type="EMBL" id="NVM96420.1"/>
    </source>
</evidence>